<dbReference type="Proteomes" id="UP000054928">
    <property type="component" value="Unassembled WGS sequence"/>
</dbReference>
<dbReference type="EMBL" id="CCYD01000349">
    <property type="protein sequence ID" value="CEG39114.1"/>
    <property type="molecule type" value="Genomic_DNA"/>
</dbReference>
<dbReference type="RefSeq" id="XP_024575483.1">
    <property type="nucleotide sequence ID" value="XM_024724625.1"/>
</dbReference>
<proteinExistence type="predicted"/>
<evidence type="ECO:0000313" key="1">
    <source>
        <dbReference type="EMBL" id="CEG39114.1"/>
    </source>
</evidence>
<dbReference type="GeneID" id="36404227"/>
<sequence>MGQELMIPKDICLHLRSQPLPPQLPIISHPLTLLSLLICVFERATSRYFPLYCCCYCKKSRLRVAKLTVCVPNSRFVLYTKMKTMVSTFFLARNFDVGCNSVSTNQFFLPTSRSKNNSHRESLVPTM</sequence>
<evidence type="ECO:0000313" key="2">
    <source>
        <dbReference type="Proteomes" id="UP000054928"/>
    </source>
</evidence>
<name>A0A0P1AEM6_PLAHL</name>
<organism evidence="1 2">
    <name type="scientific">Plasmopara halstedii</name>
    <name type="common">Downy mildew of sunflower</name>
    <dbReference type="NCBI Taxonomy" id="4781"/>
    <lineage>
        <taxon>Eukaryota</taxon>
        <taxon>Sar</taxon>
        <taxon>Stramenopiles</taxon>
        <taxon>Oomycota</taxon>
        <taxon>Peronosporomycetes</taxon>
        <taxon>Peronosporales</taxon>
        <taxon>Peronosporaceae</taxon>
        <taxon>Plasmopara</taxon>
    </lineage>
</organism>
<accession>A0A0P1AEM6</accession>
<dbReference type="AlphaFoldDB" id="A0A0P1AEM6"/>
<reference evidence="2" key="1">
    <citation type="submission" date="2014-09" db="EMBL/GenBank/DDBJ databases">
        <authorList>
            <person name="Sharma Rahul"/>
            <person name="Thines Marco"/>
        </authorList>
    </citation>
    <scope>NUCLEOTIDE SEQUENCE [LARGE SCALE GENOMIC DNA]</scope>
</reference>
<keyword evidence="2" id="KW-1185">Reference proteome</keyword>
<protein>
    <submittedName>
        <fullName evidence="1">Uncharacterized protein</fullName>
    </submittedName>
</protein>